<evidence type="ECO:0000313" key="17">
    <source>
        <dbReference type="Proteomes" id="UP000009222"/>
    </source>
</evidence>
<dbReference type="InterPro" id="IPR058240">
    <property type="entry name" value="rSAM_sf"/>
</dbReference>
<keyword evidence="12" id="KW-0456">Lyase</keyword>
<dbReference type="InterPro" id="IPR006638">
    <property type="entry name" value="Elp3/MiaA/NifB-like_rSAM"/>
</dbReference>
<comment type="cofactor">
    <cofactor evidence="1">
        <name>[4Fe-4S] cluster</name>
        <dbReference type="ChEBI" id="CHEBI:49883"/>
    </cofactor>
</comment>
<evidence type="ECO:0000256" key="1">
    <source>
        <dbReference type="ARBA" id="ARBA00001966"/>
    </source>
</evidence>
<evidence type="ECO:0000256" key="8">
    <source>
        <dbReference type="ARBA" id="ARBA00022723"/>
    </source>
</evidence>
<dbReference type="InterPro" id="IPR007197">
    <property type="entry name" value="rSAM"/>
</dbReference>
<evidence type="ECO:0000256" key="2">
    <source>
        <dbReference type="ARBA" id="ARBA00003522"/>
    </source>
</evidence>
<dbReference type="InterPro" id="IPR013785">
    <property type="entry name" value="Aldolase_TIM"/>
</dbReference>
<dbReference type="GO" id="GO:0051539">
    <property type="term" value="F:4 iron, 4 sulfur cluster binding"/>
    <property type="evidence" value="ECO:0007669"/>
    <property type="project" value="UniProtKB-KW"/>
</dbReference>
<reference evidence="16 17" key="2">
    <citation type="journal article" date="2011" name="ISME J.">
        <title>RNA-seq reveals cooperative metabolic interactions between two termite-gut spirochete species in co-culture.</title>
        <authorList>
            <person name="Rosenthal A.Z."/>
            <person name="Matson E.G."/>
            <person name="Eldar A."/>
            <person name="Leadbetter J.R."/>
        </authorList>
    </citation>
    <scope>NUCLEOTIDE SEQUENCE [LARGE SCALE GENOMIC DNA]</scope>
    <source>
        <strain evidence="17">ATCC BAA-888 / DSM 13862 / ZAS-9</strain>
    </source>
</reference>
<dbReference type="SMART" id="SM00729">
    <property type="entry name" value="Elp3"/>
    <property type="match status" value="1"/>
</dbReference>
<dbReference type="STRING" id="545695.TREAZ_3221"/>
<dbReference type="CDD" id="cd01335">
    <property type="entry name" value="Radical_SAM"/>
    <property type="match status" value="1"/>
</dbReference>
<dbReference type="SFLD" id="SFLDS00029">
    <property type="entry name" value="Radical_SAM"/>
    <property type="match status" value="1"/>
</dbReference>
<keyword evidence="11" id="KW-0535">Nitrogen fixation</keyword>
<keyword evidence="8" id="KW-0479">Metal-binding</keyword>
<evidence type="ECO:0000313" key="16">
    <source>
        <dbReference type="EMBL" id="AEF82765.1"/>
    </source>
</evidence>
<keyword evidence="6" id="KW-0004">4Fe-4S</keyword>
<dbReference type="InterPro" id="IPR036105">
    <property type="entry name" value="DiNase_FeMo-co_biosyn_sf"/>
</dbReference>
<dbReference type="PANTHER" id="PTHR43787">
    <property type="entry name" value="FEMO COFACTOR BIOSYNTHESIS PROTEIN NIFB-RELATED"/>
    <property type="match status" value="1"/>
</dbReference>
<evidence type="ECO:0000259" key="15">
    <source>
        <dbReference type="PROSITE" id="PS51918"/>
    </source>
</evidence>
<dbReference type="InParanoid" id="F5Y9P9"/>
<keyword evidence="9" id="KW-0408">Iron</keyword>
<dbReference type="HOGENOM" id="CLU_027639_0_0_12"/>
<feature type="domain" description="Radical SAM core" evidence="15">
    <location>
        <begin position="14"/>
        <end position="262"/>
    </location>
</feature>
<dbReference type="Gene3D" id="3.20.20.70">
    <property type="entry name" value="Aldolase class I"/>
    <property type="match status" value="1"/>
</dbReference>
<evidence type="ECO:0000256" key="3">
    <source>
        <dbReference type="ARBA" id="ARBA00005155"/>
    </source>
</evidence>
<dbReference type="GO" id="GO:0016829">
    <property type="term" value="F:lyase activity"/>
    <property type="evidence" value="ECO:0007669"/>
    <property type="project" value="UniProtKB-KW"/>
</dbReference>
<evidence type="ECO:0000256" key="13">
    <source>
        <dbReference type="ARBA" id="ARBA00030926"/>
    </source>
</evidence>
<dbReference type="SFLD" id="SFLDG01067">
    <property type="entry name" value="SPASM/twitch_domain_containing"/>
    <property type="match status" value="1"/>
</dbReference>
<proteinExistence type="inferred from homology"/>
<dbReference type="Pfam" id="PF02579">
    <property type="entry name" value="Nitro_FeMo-Co"/>
    <property type="match status" value="1"/>
</dbReference>
<keyword evidence="17" id="KW-1185">Reference proteome</keyword>
<evidence type="ECO:0000256" key="6">
    <source>
        <dbReference type="ARBA" id="ARBA00022485"/>
    </source>
</evidence>
<dbReference type="SUPFAM" id="SSF53146">
    <property type="entry name" value="Nitrogenase accessory factor-like"/>
    <property type="match status" value="1"/>
</dbReference>
<evidence type="ECO:0000256" key="14">
    <source>
        <dbReference type="ARBA" id="ARBA00032102"/>
    </source>
</evidence>
<dbReference type="InterPro" id="IPR000385">
    <property type="entry name" value="MoaA_NifB_PqqE_Fe-S-bd_CS"/>
</dbReference>
<dbReference type="RefSeq" id="WP_015712339.1">
    <property type="nucleotide sequence ID" value="NC_015577.1"/>
</dbReference>
<evidence type="ECO:0000256" key="5">
    <source>
        <dbReference type="ARBA" id="ARBA00021702"/>
    </source>
</evidence>
<dbReference type="PROSITE" id="PS01305">
    <property type="entry name" value="MOAA_NIFB_PQQE"/>
    <property type="match status" value="1"/>
</dbReference>
<dbReference type="UniPathway" id="UPA00782"/>
<evidence type="ECO:0000256" key="10">
    <source>
        <dbReference type="ARBA" id="ARBA00023014"/>
    </source>
</evidence>
<dbReference type="SFLD" id="SFLDG01068">
    <property type="entry name" value="FeMo_cofactor_biosynthesis_pro"/>
    <property type="match status" value="1"/>
</dbReference>
<dbReference type="OrthoDB" id="9800746at2"/>
<dbReference type="FunCoup" id="F5Y9P9">
    <property type="interactions" value="380"/>
</dbReference>
<dbReference type="InterPro" id="IPR003731">
    <property type="entry name" value="Di-Nase_FeMo-co_biosynth"/>
</dbReference>
<dbReference type="SUPFAM" id="SSF102114">
    <property type="entry name" value="Radical SAM enzymes"/>
    <property type="match status" value="1"/>
</dbReference>
<gene>
    <name evidence="16" type="ordered locus">TREAZ_3221</name>
</gene>
<protein>
    <recommendedName>
        <fullName evidence="5">FeMo cofactor biosynthesis protein NifB</fullName>
    </recommendedName>
    <alternativeName>
        <fullName evidence="14">Nitrogenase cofactor maturase NifB</fullName>
    </alternativeName>
    <alternativeName>
        <fullName evidence="13">Radical SAM assemblase NifB</fullName>
    </alternativeName>
</protein>
<keyword evidence="10" id="KW-0411">Iron-sulfur</keyword>
<organism evidence="16 17">
    <name type="scientific">Leadbettera azotonutricia (strain ATCC BAA-888 / DSM 13862 / ZAS-9)</name>
    <name type="common">Treponema azotonutricium</name>
    <dbReference type="NCBI Taxonomy" id="545695"/>
    <lineage>
        <taxon>Bacteria</taxon>
        <taxon>Pseudomonadati</taxon>
        <taxon>Spirochaetota</taxon>
        <taxon>Spirochaetia</taxon>
        <taxon>Spirochaetales</taxon>
        <taxon>Breznakiellaceae</taxon>
        <taxon>Leadbettera</taxon>
    </lineage>
</organism>
<dbReference type="PANTHER" id="PTHR43787:SF13">
    <property type="entry name" value="FEMO COFACTOR BIOSYNTHESIS PROTEIN NIFB"/>
    <property type="match status" value="1"/>
</dbReference>
<sequence length="422" mass="45397">MDFGNHPCFNSEVRHSTGRIHLPVAAKCNIQCNFCNRKYDCVNENRPGVTSAILSPFQALDYLGMVMEKMEEKTPIAVIGIAGPGDPFANAEETLATMELVHEKYPEKILCLATNGLGLAEYSGRLVNLNISHVTITVNAVDPEIGAKIYSWVRFGPKVYRGIEGAKVLLERQTEAIKVLKSLGIIVKINTVIIPGVNDTHAAKIAEYCANLGADIQNCIPMMHVEGSAFENIPSLNPGDMLPIRNEAFKYIKQMSHCARCRADAAGLIGDQNSGELDRLLAEASIPKPTSKRPYLAIASMEGLFVNRHLGEATQLWVFGIEKGKLVLCEQRSTPEPGSGNTRWETLANTFSDCFALLAANCGATPKKVLESLSLPVITGEGLITDLAASLLGGRGIPRVFTAQRKPGNGQGCTGSGMGCGA</sequence>
<reference evidence="17" key="1">
    <citation type="submission" date="2009-12" db="EMBL/GenBank/DDBJ databases">
        <title>Complete sequence of Treponema azotonutricium strain ZAS-9.</title>
        <authorList>
            <person name="Tetu S.G."/>
            <person name="Matson E."/>
            <person name="Ren Q."/>
            <person name="Seshadri R."/>
            <person name="Elbourne L."/>
            <person name="Hassan K.A."/>
            <person name="Durkin A."/>
            <person name="Radune D."/>
            <person name="Mohamoud Y."/>
            <person name="Shay R."/>
            <person name="Jin S."/>
            <person name="Zhang X."/>
            <person name="Lucey K."/>
            <person name="Ballor N.R."/>
            <person name="Ottesen E."/>
            <person name="Rosenthal R."/>
            <person name="Allen A."/>
            <person name="Leadbetter J.R."/>
            <person name="Paulsen I.T."/>
        </authorList>
    </citation>
    <scope>NUCLEOTIDE SEQUENCE [LARGE SCALE GENOMIC DNA]</scope>
    <source>
        <strain evidence="17">ATCC BAA-888 / DSM 13862 / ZAS-9</strain>
    </source>
</reference>
<dbReference type="SFLD" id="SFLDF00281">
    <property type="entry name" value="FeMo_cofactor_biosynthesis_pro"/>
    <property type="match status" value="1"/>
</dbReference>
<comment type="pathway">
    <text evidence="3">Cofactor biosynthesis; Fe-Mo cofactor biosynthesis.</text>
</comment>
<dbReference type="KEGG" id="taz:TREAZ_3221"/>
<dbReference type="EMBL" id="CP001841">
    <property type="protein sequence ID" value="AEF82765.1"/>
    <property type="molecule type" value="Genomic_DNA"/>
</dbReference>
<evidence type="ECO:0000256" key="12">
    <source>
        <dbReference type="ARBA" id="ARBA00023239"/>
    </source>
</evidence>
<dbReference type="eggNOG" id="COG0535">
    <property type="taxonomic scope" value="Bacteria"/>
</dbReference>
<dbReference type="PROSITE" id="PS51918">
    <property type="entry name" value="RADICAL_SAM"/>
    <property type="match status" value="1"/>
</dbReference>
<evidence type="ECO:0000256" key="7">
    <source>
        <dbReference type="ARBA" id="ARBA00022691"/>
    </source>
</evidence>
<comment type="similarity">
    <text evidence="4">Belongs to the radical SAM superfamily. NifB family.</text>
</comment>
<dbReference type="Gene3D" id="3.30.420.130">
    <property type="entry name" value="Dinitrogenase iron-molybdenum cofactor biosynthesis domain"/>
    <property type="match status" value="1"/>
</dbReference>
<comment type="function">
    <text evidence="2">Involved in the biosynthesis of the iron-molybdenum cofactor (FeMo-co or M-cluster) found in the dinitrogenase enzyme of the nitrogenase complex in nitrogen-fixing microorganisms. NifB catalyzes the crucial step of radical SAM-dependent carbide insertion that occurs concomitant with the insertion of a 9th sulfur and the rearrangement/coupling of two [4Fe-4S] clusters into a [8Fe-9S-C] cluster, the precursor to the M-cluster.</text>
</comment>
<dbReference type="AlphaFoldDB" id="F5Y9P9"/>
<dbReference type="Pfam" id="PF04055">
    <property type="entry name" value="Radical_SAM"/>
    <property type="match status" value="1"/>
</dbReference>
<name>F5Y9P9_LEAAZ</name>
<dbReference type="GO" id="GO:0032324">
    <property type="term" value="P:molybdopterin cofactor biosynthetic process"/>
    <property type="evidence" value="ECO:0007669"/>
    <property type="project" value="UniProtKB-ARBA"/>
</dbReference>
<evidence type="ECO:0000256" key="9">
    <source>
        <dbReference type="ARBA" id="ARBA00023004"/>
    </source>
</evidence>
<keyword evidence="7" id="KW-0949">S-adenosyl-L-methionine</keyword>
<accession>F5Y9P9</accession>
<evidence type="ECO:0000256" key="11">
    <source>
        <dbReference type="ARBA" id="ARBA00023231"/>
    </source>
</evidence>
<dbReference type="Proteomes" id="UP000009222">
    <property type="component" value="Chromosome"/>
</dbReference>
<evidence type="ECO:0000256" key="4">
    <source>
        <dbReference type="ARBA" id="ARBA00006804"/>
    </source>
</evidence>
<dbReference type="GO" id="GO:0046872">
    <property type="term" value="F:metal ion binding"/>
    <property type="evidence" value="ECO:0007669"/>
    <property type="project" value="UniProtKB-KW"/>
</dbReference>